<evidence type="ECO:0000256" key="1">
    <source>
        <dbReference type="SAM" id="SignalP"/>
    </source>
</evidence>
<dbReference type="InterPro" id="IPR011047">
    <property type="entry name" value="Quinoprotein_ADH-like_sf"/>
</dbReference>
<evidence type="ECO:0000313" key="3">
    <source>
        <dbReference type="Proteomes" id="UP000217182"/>
    </source>
</evidence>
<dbReference type="GO" id="GO:0004062">
    <property type="term" value="F:aryl sulfotransferase activity"/>
    <property type="evidence" value="ECO:0007669"/>
    <property type="project" value="InterPro"/>
</dbReference>
<protein>
    <submittedName>
        <fullName evidence="2">ArsR family transcriptional regulator</fullName>
    </submittedName>
</protein>
<dbReference type="InterPro" id="IPR015943">
    <property type="entry name" value="WD40/YVTN_repeat-like_dom_sf"/>
</dbReference>
<sequence length="440" mass="48462">MKKVLNVAAALLISAKVLAAPTVFPTGVTLYDPAKAWGHYTVFSGADDKSYLIDMNGNVVRSWPYRGFPTEVIDPAVNQGRKGHVFVQLAERKDSDRRTFGNGVNNHAVAELDWNGKVVWRWAGEPAVGNAHQHHEITRLANGNTLLLANRLHKVAGFKLDALIDDAIYEVDPNGNVVWRWLASDHLNELGFTPEQLELVHNTDLADYLHLNNARPLGENRWYDAGDARFHPDNIIIDSRQANFIAIIDKQTGKVVWRLGPNYPSAERSNPFAAGAKLPRPVDQLSGQHDAKIIPKGLPGAGNILVFDNQGGSGYPPVAYRIATGISRVVEIDPSTKQIVWEYRPGSAFFSAFTSLARRLPNGNTLITEGQSGRVFQVTAEGQTVWEYVSPFYGKGRNGLYRATPVPYDWAPAGTPHSEQAVTPPANAQFRVVNEGQHRG</sequence>
<dbReference type="EMBL" id="CP014136">
    <property type="protein sequence ID" value="ATA19154.1"/>
    <property type="molecule type" value="Genomic_DNA"/>
</dbReference>
<dbReference type="Pfam" id="PF05935">
    <property type="entry name" value="Arylsulfotrans"/>
    <property type="match status" value="1"/>
</dbReference>
<dbReference type="PANTHER" id="PTHR35340">
    <property type="entry name" value="PQQ ENZYME REPEAT PROTEIN-RELATED"/>
    <property type="match status" value="1"/>
</dbReference>
<reference evidence="2 3" key="1">
    <citation type="submission" date="2016-01" db="EMBL/GenBank/DDBJ databases">
        <authorList>
            <person name="Oliw E.H."/>
        </authorList>
    </citation>
    <scope>NUCLEOTIDE SEQUENCE [LARGE SCALE GENOMIC DNA]</scope>
    <source>
        <strain evidence="2 3">FRB97</strain>
    </source>
</reference>
<dbReference type="KEGG" id="gqu:AWC35_07205"/>
<feature type="chain" id="PRO_5012648298" evidence="1">
    <location>
        <begin position="20"/>
        <end position="440"/>
    </location>
</feature>
<proteinExistence type="predicted"/>
<dbReference type="Gene3D" id="2.130.10.10">
    <property type="entry name" value="YVTN repeat-like/Quinoprotein amine dehydrogenase"/>
    <property type="match status" value="1"/>
</dbReference>
<dbReference type="PANTHER" id="PTHR35340:SF5">
    <property type="entry name" value="ASST-DOMAIN-CONTAINING PROTEIN"/>
    <property type="match status" value="1"/>
</dbReference>
<dbReference type="InterPro" id="IPR053143">
    <property type="entry name" value="Arylsulfate_ST"/>
</dbReference>
<dbReference type="InterPro" id="IPR010262">
    <property type="entry name" value="Arylsulfotransferase_bact"/>
</dbReference>
<accession>A0A250AZ25</accession>
<organism evidence="2 3">
    <name type="scientific">Gibbsiella quercinecans</name>
    <dbReference type="NCBI Taxonomy" id="929813"/>
    <lineage>
        <taxon>Bacteria</taxon>
        <taxon>Pseudomonadati</taxon>
        <taxon>Pseudomonadota</taxon>
        <taxon>Gammaproteobacteria</taxon>
        <taxon>Enterobacterales</taxon>
        <taxon>Yersiniaceae</taxon>
        <taxon>Gibbsiella</taxon>
    </lineage>
</organism>
<evidence type="ECO:0000313" key="2">
    <source>
        <dbReference type="EMBL" id="ATA19154.1"/>
    </source>
</evidence>
<keyword evidence="3" id="KW-1185">Reference proteome</keyword>
<dbReference type="RefSeq" id="WP_095845755.1">
    <property type="nucleotide sequence ID" value="NZ_CP014136.1"/>
</dbReference>
<dbReference type="OrthoDB" id="264813at2"/>
<dbReference type="AlphaFoldDB" id="A0A250AZ25"/>
<dbReference type="SUPFAM" id="SSF50998">
    <property type="entry name" value="Quinoprotein alcohol dehydrogenase-like"/>
    <property type="match status" value="1"/>
</dbReference>
<keyword evidence="1" id="KW-0732">Signal</keyword>
<dbReference type="Proteomes" id="UP000217182">
    <property type="component" value="Chromosome"/>
</dbReference>
<gene>
    <name evidence="2" type="ORF">AWC35_07205</name>
</gene>
<feature type="signal peptide" evidence="1">
    <location>
        <begin position="1"/>
        <end position="19"/>
    </location>
</feature>
<name>A0A250AZ25_9GAMM</name>